<evidence type="ECO:0000313" key="2">
    <source>
        <dbReference type="Proteomes" id="UP001143856"/>
    </source>
</evidence>
<reference evidence="1" key="1">
    <citation type="submission" date="2022-10" db="EMBL/GenBank/DDBJ databases">
        <title>Genome Sequence of Xylaria curta.</title>
        <authorList>
            <person name="Buettner E."/>
        </authorList>
    </citation>
    <scope>NUCLEOTIDE SEQUENCE</scope>
    <source>
        <strain evidence="1">Babe10</strain>
    </source>
</reference>
<name>A0ACC1PQ31_9PEZI</name>
<dbReference type="Proteomes" id="UP001143856">
    <property type="component" value="Unassembled WGS sequence"/>
</dbReference>
<gene>
    <name evidence="1" type="ORF">NUW58_g766</name>
</gene>
<accession>A0ACC1PQ31</accession>
<comment type="caution">
    <text evidence="1">The sequence shown here is derived from an EMBL/GenBank/DDBJ whole genome shotgun (WGS) entry which is preliminary data.</text>
</comment>
<protein>
    <submittedName>
        <fullName evidence="1">Uncharacterized protein</fullName>
    </submittedName>
</protein>
<sequence>MVDRQGRSKRGAEAVLPRQHANVQIGDSVVDQGGEDERGPIIDPQIRFLAAGYHYRETWVVVGENPLAKNGLRGAEGSTLDSIRDISWYNFQIGFTVVARGLQNGSREPETFDVLVIGSGVSGINTAYRLQSQLPNTTFTILEGRGNVGGTWDLFRYPGIRSDSDLYTFGFHWEPWPYETPIAKGPLIREYMKNCVAKYGLDRYIRFHHKVLAADWSSQAGQWKITAKHDGQTKEFRAEWLVMGTGYYNYESPAKTVIPGLENFKGKIIHPQHWPEDYDHTGKKMAVIGSGATAVTLVPALSETAAAVTMIQRSPSFIFPIKNGSPGTSWFMKLTPKAFSGTLLRILYLWTGYLFVLMSTYFPQFARNIAMKKMIPELPTRISLKPHFEPTYTPWQQRLCICPDGDFFKALRDKPNTNIVTGHIDKVTETGVRMKDGTMVEADVIVTATGLHMRMGGDVALTVNGEKVEWGGRLVWNGSMIQDVPNLVFMVGYTNASWTLGADATAHILTRLLKYVESRGITTAVPRVPPGGTGGYQRFWQLDSTYSKEAESRLPVYGNVGPWKAKTSPPLDWMHGKWGDIVTGLHFSS</sequence>
<proteinExistence type="predicted"/>
<organism evidence="1 2">
    <name type="scientific">Xylaria curta</name>
    <dbReference type="NCBI Taxonomy" id="42375"/>
    <lineage>
        <taxon>Eukaryota</taxon>
        <taxon>Fungi</taxon>
        <taxon>Dikarya</taxon>
        <taxon>Ascomycota</taxon>
        <taxon>Pezizomycotina</taxon>
        <taxon>Sordariomycetes</taxon>
        <taxon>Xylariomycetidae</taxon>
        <taxon>Xylariales</taxon>
        <taxon>Xylariaceae</taxon>
        <taxon>Xylaria</taxon>
    </lineage>
</organism>
<keyword evidence="2" id="KW-1185">Reference proteome</keyword>
<dbReference type="EMBL" id="JAPDGR010000070">
    <property type="protein sequence ID" value="KAJ2997098.1"/>
    <property type="molecule type" value="Genomic_DNA"/>
</dbReference>
<evidence type="ECO:0000313" key="1">
    <source>
        <dbReference type="EMBL" id="KAJ2997098.1"/>
    </source>
</evidence>